<dbReference type="PRINTS" id="PR01506">
    <property type="entry name" value="TATBPROTEIN"/>
</dbReference>
<evidence type="ECO:0000256" key="5">
    <source>
        <dbReference type="ARBA" id="ARBA00022927"/>
    </source>
</evidence>
<feature type="transmembrane region" description="Helical" evidence="11">
    <location>
        <begin position="6"/>
        <end position="37"/>
    </location>
</feature>
<proteinExistence type="inferred from homology"/>
<keyword evidence="13" id="KW-1185">Reference proteome</keyword>
<evidence type="ECO:0000256" key="4">
    <source>
        <dbReference type="ARBA" id="ARBA00022692"/>
    </source>
</evidence>
<evidence type="ECO:0000256" key="11">
    <source>
        <dbReference type="SAM" id="Phobius"/>
    </source>
</evidence>
<dbReference type="PANTHER" id="PTHR33162">
    <property type="entry name" value="SEC-INDEPENDENT PROTEIN TRANSLOCASE PROTEIN TATA, CHLOROPLASTIC"/>
    <property type="match status" value="1"/>
</dbReference>
<comment type="similarity">
    <text evidence="9">Belongs to the TatB family.</text>
</comment>
<dbReference type="InterPro" id="IPR003369">
    <property type="entry name" value="TatA/B/E"/>
</dbReference>
<evidence type="ECO:0000256" key="7">
    <source>
        <dbReference type="ARBA" id="ARBA00023010"/>
    </source>
</evidence>
<dbReference type="Gene3D" id="1.20.5.3310">
    <property type="match status" value="1"/>
</dbReference>
<dbReference type="Proteomes" id="UP001500604">
    <property type="component" value="Unassembled WGS sequence"/>
</dbReference>
<evidence type="ECO:0000256" key="6">
    <source>
        <dbReference type="ARBA" id="ARBA00022989"/>
    </source>
</evidence>
<dbReference type="PANTHER" id="PTHR33162:SF1">
    <property type="entry name" value="SEC-INDEPENDENT PROTEIN TRANSLOCASE PROTEIN TATA, CHLOROPLASTIC"/>
    <property type="match status" value="1"/>
</dbReference>
<comment type="caution">
    <text evidence="12">The sequence shown here is derived from an EMBL/GenBank/DDBJ whole genome shotgun (WGS) entry which is preliminary data.</text>
</comment>
<evidence type="ECO:0000313" key="13">
    <source>
        <dbReference type="Proteomes" id="UP001500604"/>
    </source>
</evidence>
<reference evidence="13" key="1">
    <citation type="journal article" date="2019" name="Int. J. Syst. Evol. Microbiol.">
        <title>The Global Catalogue of Microorganisms (GCM) 10K type strain sequencing project: providing services to taxonomists for standard genome sequencing and annotation.</title>
        <authorList>
            <consortium name="The Broad Institute Genomics Platform"/>
            <consortium name="The Broad Institute Genome Sequencing Center for Infectious Disease"/>
            <person name="Wu L."/>
            <person name="Ma J."/>
        </authorList>
    </citation>
    <scope>NUCLEOTIDE SEQUENCE [LARGE SCALE GENOMIC DNA]</scope>
    <source>
        <strain evidence="13">JCM 17805</strain>
    </source>
</reference>
<evidence type="ECO:0000256" key="9">
    <source>
        <dbReference type="HAMAP-Rule" id="MF_00237"/>
    </source>
</evidence>
<comment type="subcellular location">
    <subcellularLocation>
        <location evidence="9">Cell membrane</location>
        <topology evidence="9">Single-pass membrane protein</topology>
    </subcellularLocation>
    <subcellularLocation>
        <location evidence="1">Membrane</location>
        <topology evidence="1">Single-pass membrane protein</topology>
    </subcellularLocation>
</comment>
<accession>A0ABP8UYP4</accession>
<keyword evidence="8 9" id="KW-0472">Membrane</keyword>
<evidence type="ECO:0000256" key="1">
    <source>
        <dbReference type="ARBA" id="ARBA00004167"/>
    </source>
</evidence>
<evidence type="ECO:0000313" key="12">
    <source>
        <dbReference type="EMBL" id="GAA4648454.1"/>
    </source>
</evidence>
<keyword evidence="7 9" id="KW-0811">Translocation</keyword>
<dbReference type="RefSeq" id="WP_345194101.1">
    <property type="nucleotide sequence ID" value="NZ_BAABFL010000074.1"/>
</dbReference>
<dbReference type="NCBIfam" id="TIGR01410">
    <property type="entry name" value="tatB"/>
    <property type="match status" value="1"/>
</dbReference>
<keyword evidence="4 9" id="KW-0812">Transmembrane</keyword>
<feature type="region of interest" description="Disordered" evidence="10">
    <location>
        <begin position="80"/>
        <end position="121"/>
    </location>
</feature>
<keyword evidence="2 9" id="KW-0813">Transport</keyword>
<keyword evidence="3 9" id="KW-1003">Cell membrane</keyword>
<evidence type="ECO:0000256" key="2">
    <source>
        <dbReference type="ARBA" id="ARBA00022448"/>
    </source>
</evidence>
<keyword evidence="6 9" id="KW-1133">Transmembrane helix</keyword>
<name>A0ABP8UYP4_9GAMM</name>
<evidence type="ECO:0000256" key="8">
    <source>
        <dbReference type="ARBA" id="ARBA00023136"/>
    </source>
</evidence>
<keyword evidence="5 9" id="KW-0653">Protein transport</keyword>
<protein>
    <recommendedName>
        <fullName evidence="9">Sec-independent protein translocase protein TatB</fullName>
    </recommendedName>
</protein>
<dbReference type="EMBL" id="BAABFL010000074">
    <property type="protein sequence ID" value="GAA4648454.1"/>
    <property type="molecule type" value="Genomic_DNA"/>
</dbReference>
<dbReference type="InterPro" id="IPR018448">
    <property type="entry name" value="TatB"/>
</dbReference>
<comment type="function">
    <text evidence="9">Part of the twin-arginine translocation (Tat) system that transports large folded proteins containing a characteristic twin-arginine motif in their signal peptide across membranes. Together with TatC, TatB is part of a receptor directly interacting with Tat signal peptides. TatB may form an oligomeric binding site that transiently accommodates folded Tat precursor proteins before their translocation.</text>
</comment>
<dbReference type="Pfam" id="PF02416">
    <property type="entry name" value="TatA_B_E"/>
    <property type="match status" value="1"/>
</dbReference>
<evidence type="ECO:0000256" key="3">
    <source>
        <dbReference type="ARBA" id="ARBA00022475"/>
    </source>
</evidence>
<sequence length="121" mass="13447">MFDIGFLELLVIAVIALIVLGPERLPVAIKVVAVWIGRLRRSFQSIRQEIEKEINADEIRREIHNESVMAELKKTRDSLQNEVDGLNQQIDAESSPSSEHRQTVPNSTPGQASSGSSKTDP</sequence>
<organism evidence="12 13">
    <name type="scientific">Kistimonas scapharcae</name>
    <dbReference type="NCBI Taxonomy" id="1036133"/>
    <lineage>
        <taxon>Bacteria</taxon>
        <taxon>Pseudomonadati</taxon>
        <taxon>Pseudomonadota</taxon>
        <taxon>Gammaproteobacteria</taxon>
        <taxon>Oceanospirillales</taxon>
        <taxon>Endozoicomonadaceae</taxon>
        <taxon>Kistimonas</taxon>
    </lineage>
</organism>
<comment type="subunit">
    <text evidence="9">The Tat system comprises two distinct complexes: a TatABC complex, containing multiple copies of TatA, TatB and TatC subunits, and a separate TatA complex, containing only TatA subunits. Substrates initially bind to the TatABC complex, which probably triggers association of the separate TatA complex to form the active translocon.</text>
</comment>
<dbReference type="HAMAP" id="MF_00237">
    <property type="entry name" value="TatB"/>
    <property type="match status" value="1"/>
</dbReference>
<evidence type="ECO:0000256" key="10">
    <source>
        <dbReference type="SAM" id="MobiDB-lite"/>
    </source>
</evidence>
<gene>
    <name evidence="9 12" type="primary">tatB</name>
    <name evidence="12" type="ORF">GCM10023116_07230</name>
</gene>